<evidence type="ECO:0000256" key="6">
    <source>
        <dbReference type="ARBA" id="ARBA00023136"/>
    </source>
</evidence>
<keyword evidence="6 8" id="KW-0472">Membrane</keyword>
<keyword evidence="12" id="KW-1185">Reference proteome</keyword>
<dbReference type="GO" id="GO:0046983">
    <property type="term" value="F:protein dimerization activity"/>
    <property type="evidence" value="ECO:0007669"/>
    <property type="project" value="InterPro"/>
</dbReference>
<sequence>MNSIVVALLHEYLGSALSHALSLEYVRNYIESFKIKSSCSENTVLYSSELQDSSLLTGAEELRIKKSLLPEHGGGLREFSVDEFSLFDNVMDEKLFLSTSERSNIVHHFLMSLRACREDSDMCSIKFANDQCMIPSLQSAGIILQIFPLHEPSELNKLTSIWIRRWVVLQPLDEIKEYFGTKVAFYFAWLGHYTYSLIFPSVVGLAVWLFVNPNVSFYYY</sequence>
<dbReference type="PANTHER" id="PTHR12308">
    <property type="entry name" value="ANOCTAMIN"/>
    <property type="match status" value="1"/>
</dbReference>
<feature type="domain" description="Anoctamin transmembrane" evidence="9">
    <location>
        <begin position="175"/>
        <end position="210"/>
    </location>
</feature>
<dbReference type="GO" id="GO:0005886">
    <property type="term" value="C:plasma membrane"/>
    <property type="evidence" value="ECO:0007669"/>
    <property type="project" value="UniProtKB-SubCell"/>
</dbReference>
<dbReference type="Pfam" id="PF04547">
    <property type="entry name" value="Anoctamin"/>
    <property type="match status" value="1"/>
</dbReference>
<reference evidence="13" key="1">
    <citation type="submission" date="2016-06" db="UniProtKB">
        <authorList>
            <consortium name="WormBaseParasite"/>
        </authorList>
    </citation>
    <scope>IDENTIFICATION</scope>
</reference>
<gene>
    <name evidence="11" type="ORF">SCUD_LOCUS18872</name>
</gene>
<dbReference type="AlphaFoldDB" id="A0A183KUX8"/>
<evidence type="ECO:0000256" key="4">
    <source>
        <dbReference type="ARBA" id="ARBA00022692"/>
    </source>
</evidence>
<comment type="subcellular location">
    <subcellularLocation>
        <location evidence="1">Cell membrane</location>
        <topology evidence="1">Multi-pass membrane protein</topology>
    </subcellularLocation>
    <subcellularLocation>
        <location evidence="8">Membrane</location>
        <topology evidence="8">Multi-pass membrane protein</topology>
    </subcellularLocation>
</comment>
<proteinExistence type="inferred from homology"/>
<organism evidence="13">
    <name type="scientific">Schistosoma curassoni</name>
    <dbReference type="NCBI Taxonomy" id="6186"/>
    <lineage>
        <taxon>Eukaryota</taxon>
        <taxon>Metazoa</taxon>
        <taxon>Spiralia</taxon>
        <taxon>Lophotrochozoa</taxon>
        <taxon>Platyhelminthes</taxon>
        <taxon>Trematoda</taxon>
        <taxon>Digenea</taxon>
        <taxon>Strigeidida</taxon>
        <taxon>Schistosomatoidea</taxon>
        <taxon>Schistosomatidae</taxon>
        <taxon>Schistosoma</taxon>
    </lineage>
</organism>
<keyword evidence="4 8" id="KW-0812">Transmembrane</keyword>
<dbReference type="InterPro" id="IPR032394">
    <property type="entry name" value="Anoct_dimer"/>
</dbReference>
<evidence type="ECO:0000256" key="7">
    <source>
        <dbReference type="ARBA" id="ARBA00023180"/>
    </source>
</evidence>
<evidence type="ECO:0000256" key="8">
    <source>
        <dbReference type="RuleBase" id="RU280814"/>
    </source>
</evidence>
<evidence type="ECO:0000256" key="5">
    <source>
        <dbReference type="ARBA" id="ARBA00022989"/>
    </source>
</evidence>
<evidence type="ECO:0000313" key="13">
    <source>
        <dbReference type="WBParaSite" id="SCUD_0001887401-mRNA-1"/>
    </source>
</evidence>
<evidence type="ECO:0000256" key="1">
    <source>
        <dbReference type="ARBA" id="ARBA00004651"/>
    </source>
</evidence>
<evidence type="ECO:0000259" key="9">
    <source>
        <dbReference type="Pfam" id="PF04547"/>
    </source>
</evidence>
<feature type="transmembrane region" description="Helical" evidence="8">
    <location>
        <begin position="183"/>
        <end position="211"/>
    </location>
</feature>
<dbReference type="Proteomes" id="UP000279833">
    <property type="component" value="Unassembled WGS sequence"/>
</dbReference>
<dbReference type="WBParaSite" id="SCUD_0001887401-mRNA-1">
    <property type="protein sequence ID" value="SCUD_0001887401-mRNA-1"/>
    <property type="gene ID" value="SCUD_0001887401"/>
</dbReference>
<comment type="similarity">
    <text evidence="2 8">Belongs to the anoctamin family.</text>
</comment>
<dbReference type="InterPro" id="IPR007632">
    <property type="entry name" value="Anoctamin"/>
</dbReference>
<protein>
    <recommendedName>
        <fullName evidence="8">Anoctamin</fullName>
    </recommendedName>
</protein>
<accession>A0A183KUX8</accession>
<dbReference type="Pfam" id="PF16178">
    <property type="entry name" value="Anoct_dimer"/>
    <property type="match status" value="1"/>
</dbReference>
<dbReference type="EMBL" id="UZAK01041652">
    <property type="protein sequence ID" value="VDP67298.1"/>
    <property type="molecule type" value="Genomic_DNA"/>
</dbReference>
<name>A0A183KUX8_9TREM</name>
<dbReference type="InterPro" id="IPR049452">
    <property type="entry name" value="Anoctamin_TM"/>
</dbReference>
<dbReference type="GO" id="GO:0005254">
    <property type="term" value="F:chloride channel activity"/>
    <property type="evidence" value="ECO:0007669"/>
    <property type="project" value="TreeGrafter"/>
</dbReference>
<evidence type="ECO:0000313" key="11">
    <source>
        <dbReference type="EMBL" id="VDP67298.1"/>
    </source>
</evidence>
<dbReference type="PANTHER" id="PTHR12308:SF51">
    <property type="entry name" value="ANOCTAMIN-8"/>
    <property type="match status" value="1"/>
</dbReference>
<evidence type="ECO:0000259" key="10">
    <source>
        <dbReference type="Pfam" id="PF16178"/>
    </source>
</evidence>
<evidence type="ECO:0000256" key="3">
    <source>
        <dbReference type="ARBA" id="ARBA00022475"/>
    </source>
</evidence>
<feature type="domain" description="Anoctamin dimerisation" evidence="10">
    <location>
        <begin position="24"/>
        <end position="153"/>
    </location>
</feature>
<reference evidence="11 12" key="2">
    <citation type="submission" date="2018-11" db="EMBL/GenBank/DDBJ databases">
        <authorList>
            <consortium name="Pathogen Informatics"/>
        </authorList>
    </citation>
    <scope>NUCLEOTIDE SEQUENCE [LARGE SCALE GENOMIC DNA]</scope>
    <source>
        <strain evidence="11">Dakar</strain>
        <strain evidence="12">Dakar, Senegal</strain>
    </source>
</reference>
<evidence type="ECO:0000256" key="2">
    <source>
        <dbReference type="ARBA" id="ARBA00009671"/>
    </source>
</evidence>
<evidence type="ECO:0000313" key="12">
    <source>
        <dbReference type="Proteomes" id="UP000279833"/>
    </source>
</evidence>
<keyword evidence="3" id="KW-1003">Cell membrane</keyword>
<keyword evidence="7" id="KW-0325">Glycoprotein</keyword>
<comment type="caution">
    <text evidence="8">Lacks conserved residue(s) required for the propagation of feature annotation.</text>
</comment>
<dbReference type="STRING" id="6186.A0A183KUX8"/>
<keyword evidence="5 8" id="KW-1133">Transmembrane helix</keyword>